<dbReference type="Pfam" id="PF25976">
    <property type="entry name" value="LpqB_N"/>
    <property type="match status" value="1"/>
</dbReference>
<name>F5XLK1_MICPN</name>
<dbReference type="SUPFAM" id="SSF82171">
    <property type="entry name" value="DPP6 N-terminal domain-like"/>
    <property type="match status" value="1"/>
</dbReference>
<dbReference type="InterPro" id="IPR019606">
    <property type="entry name" value="GerMN"/>
</dbReference>
<dbReference type="Pfam" id="PF10647">
    <property type="entry name" value="Gmad1"/>
    <property type="match status" value="1"/>
</dbReference>
<evidence type="ECO:0000256" key="1">
    <source>
        <dbReference type="SAM" id="SignalP"/>
    </source>
</evidence>
<dbReference type="InterPro" id="IPR059026">
    <property type="entry name" value="LpqB_N"/>
</dbReference>
<keyword evidence="1" id="KW-0732">Signal</keyword>
<gene>
    <name evidence="3" type="primary">lpqB</name>
    <name evidence="3" type="ordered locus">MLP_32530</name>
</gene>
<dbReference type="STRING" id="1032480.MLP_32530"/>
<dbReference type="eggNOG" id="COG0823">
    <property type="taxonomic scope" value="Bacteria"/>
</dbReference>
<dbReference type="Proteomes" id="UP000007947">
    <property type="component" value="Chromosome"/>
</dbReference>
<dbReference type="SMART" id="SM00909">
    <property type="entry name" value="Germane"/>
    <property type="match status" value="1"/>
</dbReference>
<evidence type="ECO:0000259" key="2">
    <source>
        <dbReference type="SMART" id="SM00909"/>
    </source>
</evidence>
<protein>
    <submittedName>
        <fullName evidence="3">Putative lipoprotein</fullName>
    </submittedName>
</protein>
<reference evidence="3 4" key="1">
    <citation type="submission" date="2011-05" db="EMBL/GenBank/DDBJ databases">
        <title>Whole genome sequence of Microlunatus phosphovorus NM-1.</title>
        <authorList>
            <person name="Hosoyama A."/>
            <person name="Sasaki K."/>
            <person name="Harada T."/>
            <person name="Igarashi R."/>
            <person name="Kawakoshi A."/>
            <person name="Sasagawa M."/>
            <person name="Fukada J."/>
            <person name="Nakamura S."/>
            <person name="Katano Y."/>
            <person name="Hanada S."/>
            <person name="Kamagata Y."/>
            <person name="Nakamura N."/>
            <person name="Yamazaki S."/>
            <person name="Fujita N."/>
        </authorList>
    </citation>
    <scope>NUCLEOTIDE SEQUENCE [LARGE SCALE GENOMIC DNA]</scope>
    <source>
        <strain evidence="4">ATCC 700054 / DSM 10555 / JCM 9379 / NBRC 101784 / NCIMB 13414 / VKM Ac-1990 / NM-1</strain>
    </source>
</reference>
<dbReference type="PROSITE" id="PS51257">
    <property type="entry name" value="PROKAR_LIPOPROTEIN"/>
    <property type="match status" value="1"/>
</dbReference>
<dbReference type="HOGENOM" id="CLU_032207_0_0_11"/>
<dbReference type="InterPro" id="IPR018910">
    <property type="entry name" value="LpqB_C"/>
</dbReference>
<keyword evidence="3" id="KW-0449">Lipoprotein</keyword>
<dbReference type="EMBL" id="AP012204">
    <property type="protein sequence ID" value="BAK36267.1"/>
    <property type="molecule type" value="Genomic_DNA"/>
</dbReference>
<feature type="domain" description="GerMN" evidence="2">
    <location>
        <begin position="196"/>
        <end position="285"/>
    </location>
</feature>
<proteinExistence type="predicted"/>
<dbReference type="KEGG" id="mph:MLP_32530"/>
<dbReference type="Pfam" id="PF10646">
    <property type="entry name" value="Germane"/>
    <property type="match status" value="1"/>
</dbReference>
<sequence>MSCRRLVIALFAALALLAGCVSVPTTGPVEKVEGQPPECQNCLNVDVAPPTAGDDPKQIVQGFLRATSNFQPNYAVARQFLTKAAAEKWAPESGVWIYSGSLQTAGNTVILDGRLVGSLGHDRTYTAQDKQWRVNFGMVKEGGEWRVSTPPAGLMVAEFAFASFYQPYNRYFIGNGSSLVPNPIYLPNLRNQAGIASVLMRALLNGPSDWLGPAVSSSIPAGTALSVDAVTITNGVAEVALSDNVLALNDGQRTLMAAQVLYTLMPIGIQGVTFTVGQRPYAIPGADPNTSYEVTLDANFQAFAPVPPGTVDALYVARNDQVQAISPIADRADGARVPGPLGRGRWPVTGLAVSPTASDVAAVTNGGEALRRAETAGGSVRTVLSGVSGLLDPEFTRFAELWAVGRSDGRQRLWVDRDGKVVEIDSLILRRGVIRSFAISPDGVRMALIREVNGRTELGLARIIRGERIRLDGWLPLDVSRSTTPNLSLLRDVAWSDATTLVVLAGATSDAPMTVYRVSQDASVITAVGEPSSWDAVSVTVALPSQTTVVLDRSGQSWRDGSTQWVTLLDRVSAVATPG</sequence>
<evidence type="ECO:0000313" key="4">
    <source>
        <dbReference type="Proteomes" id="UP000007947"/>
    </source>
</evidence>
<feature type="signal peptide" evidence="1">
    <location>
        <begin position="1"/>
        <end position="18"/>
    </location>
</feature>
<organism evidence="3 4">
    <name type="scientific">Microlunatus phosphovorus (strain ATCC 700054 / DSM 10555 / JCM 9379 / NBRC 101784 / NCIMB 13414 / VKM Ac-1990 / NM-1)</name>
    <dbReference type="NCBI Taxonomy" id="1032480"/>
    <lineage>
        <taxon>Bacteria</taxon>
        <taxon>Bacillati</taxon>
        <taxon>Actinomycetota</taxon>
        <taxon>Actinomycetes</taxon>
        <taxon>Propionibacteriales</taxon>
        <taxon>Propionibacteriaceae</taxon>
        <taxon>Microlunatus</taxon>
    </lineage>
</organism>
<feature type="chain" id="PRO_5039250616" evidence="1">
    <location>
        <begin position="19"/>
        <end position="579"/>
    </location>
</feature>
<accession>F5XLK1</accession>
<evidence type="ECO:0000313" key="3">
    <source>
        <dbReference type="EMBL" id="BAK36267.1"/>
    </source>
</evidence>
<keyword evidence="4" id="KW-1185">Reference proteome</keyword>
<dbReference type="AlphaFoldDB" id="F5XLK1"/>
<dbReference type="OrthoDB" id="3226781at2"/>
<dbReference type="RefSeq" id="WP_013864130.1">
    <property type="nucleotide sequence ID" value="NC_015635.1"/>
</dbReference>